<keyword evidence="3 7" id="KW-0663">Pyridoxal phosphate</keyword>
<organism evidence="10 11">
    <name type="scientific">Heliobacterium modesticaldum (strain ATCC 51547 / Ice1)</name>
    <dbReference type="NCBI Taxonomy" id="498761"/>
    <lineage>
        <taxon>Bacteria</taxon>
        <taxon>Bacillati</taxon>
        <taxon>Bacillota</taxon>
        <taxon>Clostridia</taxon>
        <taxon>Eubacteriales</taxon>
        <taxon>Heliobacteriaceae</taxon>
        <taxon>Heliomicrobium</taxon>
    </lineage>
</organism>
<dbReference type="STRING" id="498761.HM1_0854"/>
<dbReference type="InterPro" id="IPR029062">
    <property type="entry name" value="Class_I_gatase-like"/>
</dbReference>
<dbReference type="SUPFAM" id="SSF52317">
    <property type="entry name" value="Class I glutamine amidotransferase-like"/>
    <property type="match status" value="1"/>
</dbReference>
<comment type="similarity">
    <text evidence="1 7">Belongs to the glutaminase PdxT/SNO family.</text>
</comment>
<dbReference type="InterPro" id="IPR021196">
    <property type="entry name" value="PdxT/SNO_CS"/>
</dbReference>
<dbReference type="HAMAP" id="MF_01615">
    <property type="entry name" value="PdxT"/>
    <property type="match status" value="1"/>
</dbReference>
<evidence type="ECO:0000256" key="4">
    <source>
        <dbReference type="ARBA" id="ARBA00022962"/>
    </source>
</evidence>
<dbReference type="RefSeq" id="WP_012282230.1">
    <property type="nucleotide sequence ID" value="NC_010337.2"/>
</dbReference>
<evidence type="ECO:0000256" key="9">
    <source>
        <dbReference type="PIRSR" id="PIRSR005639-2"/>
    </source>
</evidence>
<dbReference type="AlphaFoldDB" id="B0TAQ5"/>
<dbReference type="EC" id="3.5.1.2" evidence="7"/>
<dbReference type="GO" id="GO:0036381">
    <property type="term" value="F:pyridoxal 5'-phosphate synthase (glutamine hydrolysing) activity"/>
    <property type="evidence" value="ECO:0007669"/>
    <property type="project" value="UniProtKB-UniRule"/>
</dbReference>
<dbReference type="GO" id="GO:1903600">
    <property type="term" value="C:glutaminase complex"/>
    <property type="evidence" value="ECO:0007669"/>
    <property type="project" value="TreeGrafter"/>
</dbReference>
<dbReference type="OrthoDB" id="9810320at2"/>
<dbReference type="PANTHER" id="PTHR31559:SF0">
    <property type="entry name" value="PYRIDOXAL 5'-PHOSPHATE SYNTHASE SUBUNIT SNO1-RELATED"/>
    <property type="match status" value="1"/>
</dbReference>
<dbReference type="eggNOG" id="COG0311">
    <property type="taxonomic scope" value="Bacteria"/>
</dbReference>
<dbReference type="Pfam" id="PF01174">
    <property type="entry name" value="SNO"/>
    <property type="match status" value="2"/>
</dbReference>
<dbReference type="Proteomes" id="UP000008550">
    <property type="component" value="Chromosome"/>
</dbReference>
<evidence type="ECO:0000256" key="6">
    <source>
        <dbReference type="ARBA" id="ARBA00049534"/>
    </source>
</evidence>
<feature type="binding site" evidence="7 9">
    <location>
        <begin position="192"/>
        <end position="193"/>
    </location>
    <ligand>
        <name>L-glutamine</name>
        <dbReference type="ChEBI" id="CHEBI:58359"/>
    </ligand>
</feature>
<evidence type="ECO:0000256" key="1">
    <source>
        <dbReference type="ARBA" id="ARBA00008345"/>
    </source>
</evidence>
<feature type="binding site" evidence="7 9">
    <location>
        <begin position="68"/>
        <end position="70"/>
    </location>
    <ligand>
        <name>L-glutamine</name>
        <dbReference type="ChEBI" id="CHEBI:58359"/>
    </ligand>
</feature>
<comment type="pathway">
    <text evidence="7">Cofactor biosynthesis; pyridoxal 5'-phosphate biosynthesis.</text>
</comment>
<dbReference type="MEROPS" id="C26.A32"/>
<evidence type="ECO:0000256" key="2">
    <source>
        <dbReference type="ARBA" id="ARBA00022801"/>
    </source>
</evidence>
<sequence>MTEGTNKKGVPINKAADTEKKALTIGVLAMQGAFREHEQMLRSLGCVVVQVRKPEQLSRLDGLILPGGESTTIGKLMADFGLDGAIRERAAAGMPLWGTCAGLILLAQRIERSAQKRLGLMDITAVRNAFGRQVDSFEIALDIPVLDGLDALSTDGVDETAIADKTVDAKETVDANRTGGHIRRGAFPAVFIRAPYIAEAGPDVQILARHEGKAVLARQGHLLAAAFHPELTTDDRMHRYFLKMVAERA</sequence>
<dbReference type="HOGENOM" id="CLU_069674_1_0_9"/>
<dbReference type="KEGG" id="hmo:HM1_0854"/>
<dbReference type="PANTHER" id="PTHR31559">
    <property type="entry name" value="PYRIDOXAL 5'-PHOSPHATE SYNTHASE SUBUNIT SNO"/>
    <property type="match status" value="1"/>
</dbReference>
<evidence type="ECO:0000256" key="3">
    <source>
        <dbReference type="ARBA" id="ARBA00022898"/>
    </source>
</evidence>
<dbReference type="EMBL" id="CP000930">
    <property type="protein sequence ID" value="ABZ83707.1"/>
    <property type="molecule type" value="Genomic_DNA"/>
</dbReference>
<evidence type="ECO:0000256" key="7">
    <source>
        <dbReference type="HAMAP-Rule" id="MF_01615"/>
    </source>
</evidence>
<dbReference type="PROSITE" id="PS51130">
    <property type="entry name" value="PDXT_SNO_2"/>
    <property type="match status" value="1"/>
</dbReference>
<comment type="function">
    <text evidence="7">Catalyzes the hydrolysis of glutamine to glutamate and ammonia as part of the biosynthesis of pyridoxal 5'-phosphate. The resulting ammonia molecule is channeled to the active site of PdxS.</text>
</comment>
<dbReference type="NCBIfam" id="TIGR03800">
    <property type="entry name" value="PLP_synth_Pdx2"/>
    <property type="match status" value="1"/>
</dbReference>
<protein>
    <recommendedName>
        <fullName evidence="7">Pyridoxal 5'-phosphate synthase subunit PdxT</fullName>
        <ecNumber evidence="7">4.3.3.6</ecNumber>
    </recommendedName>
    <alternativeName>
        <fullName evidence="7">Pdx2</fullName>
    </alternativeName>
    <alternativeName>
        <fullName evidence="7">Pyridoxal 5'-phosphate synthase glutaminase subunit</fullName>
        <ecNumber evidence="7">3.5.1.2</ecNumber>
    </alternativeName>
</protein>
<keyword evidence="11" id="KW-1185">Reference proteome</keyword>
<comment type="catalytic activity">
    <reaction evidence="7">
        <text>aldehydo-D-ribose 5-phosphate + D-glyceraldehyde 3-phosphate + L-glutamine = pyridoxal 5'-phosphate + L-glutamate + phosphate + 3 H2O + H(+)</text>
        <dbReference type="Rhea" id="RHEA:31507"/>
        <dbReference type="ChEBI" id="CHEBI:15377"/>
        <dbReference type="ChEBI" id="CHEBI:15378"/>
        <dbReference type="ChEBI" id="CHEBI:29985"/>
        <dbReference type="ChEBI" id="CHEBI:43474"/>
        <dbReference type="ChEBI" id="CHEBI:58273"/>
        <dbReference type="ChEBI" id="CHEBI:58359"/>
        <dbReference type="ChEBI" id="CHEBI:59776"/>
        <dbReference type="ChEBI" id="CHEBI:597326"/>
        <dbReference type="EC" id="4.3.3.6"/>
    </reaction>
</comment>
<proteinExistence type="inferred from homology"/>
<keyword evidence="4 7" id="KW-0315">Glutamine amidotransferase</keyword>
<feature type="active site" description="Charge relay system" evidence="7 8">
    <location>
        <position position="230"/>
    </location>
</feature>
<dbReference type="PROSITE" id="PS51273">
    <property type="entry name" value="GATASE_TYPE_1"/>
    <property type="match status" value="1"/>
</dbReference>
<feature type="active site" description="Nucleophile" evidence="7 8">
    <location>
        <position position="100"/>
    </location>
</feature>
<dbReference type="UniPathway" id="UPA00245"/>
<keyword evidence="5 7" id="KW-0456">Lyase</keyword>
<feature type="binding site" evidence="7 9">
    <location>
        <position position="127"/>
    </location>
    <ligand>
        <name>L-glutamine</name>
        <dbReference type="ChEBI" id="CHEBI:58359"/>
    </ligand>
</feature>
<gene>
    <name evidence="7 10" type="primary">pdxT</name>
    <name evidence="10" type="ORF">HM1_0854</name>
</gene>
<evidence type="ECO:0000256" key="5">
    <source>
        <dbReference type="ARBA" id="ARBA00023239"/>
    </source>
</evidence>
<accession>B0TAQ5</accession>
<dbReference type="EC" id="4.3.3.6" evidence="7"/>
<feature type="active site" description="Charge relay system" evidence="7 8">
    <location>
        <position position="228"/>
    </location>
</feature>
<dbReference type="GO" id="GO:0006543">
    <property type="term" value="P:L-glutamine catabolic process"/>
    <property type="evidence" value="ECO:0007669"/>
    <property type="project" value="UniProtKB-UniRule"/>
</dbReference>
<dbReference type="GO" id="GO:0008614">
    <property type="term" value="P:pyridoxine metabolic process"/>
    <property type="evidence" value="ECO:0007669"/>
    <property type="project" value="TreeGrafter"/>
</dbReference>
<comment type="subunit">
    <text evidence="7">In the presence of PdxS, forms a dodecamer of heterodimers. Only shows activity in the heterodimer.</text>
</comment>
<reference evidence="10 11" key="1">
    <citation type="journal article" date="2008" name="J. Bacteriol.">
        <title>The genome of Heliobacterium modesticaldum, a phototrophic representative of the Firmicutes containing the simplest photosynthetic apparatus.</title>
        <authorList>
            <person name="Sattley W.M."/>
            <person name="Madigan M.T."/>
            <person name="Swingley W.D."/>
            <person name="Cheung P.C."/>
            <person name="Clocksin K.M."/>
            <person name="Conrad A.L."/>
            <person name="Dejesa L.C."/>
            <person name="Honchak B.M."/>
            <person name="Jung D.O."/>
            <person name="Karbach L.E."/>
            <person name="Kurdoglu A."/>
            <person name="Lahiri S."/>
            <person name="Mastrian S.D."/>
            <person name="Page L.E."/>
            <person name="Taylor H.L."/>
            <person name="Wang Z.T."/>
            <person name="Raymond J."/>
            <person name="Chen M."/>
            <person name="Blankenship R.E."/>
            <person name="Touchman J.W."/>
        </authorList>
    </citation>
    <scope>NUCLEOTIDE SEQUENCE [LARGE SCALE GENOMIC DNA]</scope>
    <source>
        <strain evidence="11">ATCC 51547 / Ice1</strain>
    </source>
</reference>
<dbReference type="Gene3D" id="3.40.50.880">
    <property type="match status" value="1"/>
</dbReference>
<dbReference type="PROSITE" id="PS01236">
    <property type="entry name" value="PDXT_SNO_1"/>
    <property type="match status" value="1"/>
</dbReference>
<keyword evidence="2 7" id="KW-0378">Hydrolase</keyword>
<name>B0TAQ5_HELMI</name>
<dbReference type="GO" id="GO:0042823">
    <property type="term" value="P:pyridoxal phosphate biosynthetic process"/>
    <property type="evidence" value="ECO:0007669"/>
    <property type="project" value="UniProtKB-UniRule"/>
</dbReference>
<comment type="catalytic activity">
    <reaction evidence="6 7">
        <text>L-glutamine + H2O = L-glutamate + NH4(+)</text>
        <dbReference type="Rhea" id="RHEA:15889"/>
        <dbReference type="ChEBI" id="CHEBI:15377"/>
        <dbReference type="ChEBI" id="CHEBI:28938"/>
        <dbReference type="ChEBI" id="CHEBI:29985"/>
        <dbReference type="ChEBI" id="CHEBI:58359"/>
        <dbReference type="EC" id="3.5.1.2"/>
    </reaction>
</comment>
<dbReference type="GO" id="GO:0005829">
    <property type="term" value="C:cytosol"/>
    <property type="evidence" value="ECO:0007669"/>
    <property type="project" value="TreeGrafter"/>
</dbReference>
<evidence type="ECO:0000313" key="10">
    <source>
        <dbReference type="EMBL" id="ABZ83707.1"/>
    </source>
</evidence>
<dbReference type="InterPro" id="IPR002161">
    <property type="entry name" value="PdxT/SNO"/>
</dbReference>
<evidence type="ECO:0000313" key="11">
    <source>
        <dbReference type="Proteomes" id="UP000008550"/>
    </source>
</evidence>
<evidence type="ECO:0000256" key="8">
    <source>
        <dbReference type="PIRSR" id="PIRSR005639-1"/>
    </source>
</evidence>
<dbReference type="CDD" id="cd01749">
    <property type="entry name" value="GATase1_PB"/>
    <property type="match status" value="1"/>
</dbReference>
<dbReference type="PIRSF" id="PIRSF005639">
    <property type="entry name" value="Glut_amidoT_SNO"/>
    <property type="match status" value="1"/>
</dbReference>
<dbReference type="GO" id="GO:0004359">
    <property type="term" value="F:glutaminase activity"/>
    <property type="evidence" value="ECO:0007669"/>
    <property type="project" value="UniProtKB-UniRule"/>
</dbReference>